<dbReference type="InterPro" id="IPR036097">
    <property type="entry name" value="HisK_dim/P_sf"/>
</dbReference>
<evidence type="ECO:0000256" key="9">
    <source>
        <dbReference type="ARBA" id="ARBA00022840"/>
    </source>
</evidence>
<dbReference type="eggNOG" id="COG2205">
    <property type="taxonomic scope" value="Bacteria"/>
</dbReference>
<dbReference type="CDD" id="cd06225">
    <property type="entry name" value="HAMP"/>
    <property type="match status" value="1"/>
</dbReference>
<keyword evidence="9" id="KW-0067">ATP-binding</keyword>
<comment type="subcellular location">
    <subcellularLocation>
        <location evidence="2">Cell membrane</location>
    </subcellularLocation>
</comment>
<evidence type="ECO:0000259" key="15">
    <source>
        <dbReference type="PROSITE" id="PS50885"/>
    </source>
</evidence>
<evidence type="ECO:0000256" key="3">
    <source>
        <dbReference type="ARBA" id="ARBA00012438"/>
    </source>
</evidence>
<dbReference type="Proteomes" id="UP000002026">
    <property type="component" value="Chromosome"/>
</dbReference>
<dbReference type="CDD" id="cd00082">
    <property type="entry name" value="HisKA"/>
    <property type="match status" value="1"/>
</dbReference>
<sequence>MIALLTAMVAMGVLSFVWEQHFSTYTRENIQALADVTATTIAQDYSRNHENAIAAVDETGEGQYPNLSVVDVSAAASAHQLKQSMGVVVTNADGSVIYDTTTLDKDGNRITDSESLSVAPRLDGGATATQADIIVEGTRVGTVRMWIYGSDVLLSKADMEFRSKSYEAMVLATVFSVLLASCLGVMFSRGLTRPIERITQAAAAIKEGDWSARSQVNGADEIAELSKTFDSMAESIENDRDLQHRLTTDVAHELRTPLMAIQSTVEAIVDGVFEPTAERLATISDEVGRLRRLVDALLRLSRLENRATPMKQEVVNVGELIRTITTSHEAYVADAGLKLEYDPEDEVMVYGDPDMIRQATANLISNAVRYTPAPGTIWVRVRKDDEAGEATIAVQDTGIGLTPEECRMVFSRFWRAEGSRKRETGGLGIGLTVVKEIIDRHHGWVEVQGEKDVGATFTLHIPLYDYDRIKAQTEKREGKGSEADRPSITERLPKLTGRNN</sequence>
<dbReference type="GO" id="GO:0005524">
    <property type="term" value="F:ATP binding"/>
    <property type="evidence" value="ECO:0007669"/>
    <property type="project" value="UniProtKB-KW"/>
</dbReference>
<dbReference type="InterPro" id="IPR003661">
    <property type="entry name" value="HisK_dim/P_dom"/>
</dbReference>
<proteinExistence type="predicted"/>
<dbReference type="KEGG" id="shi:Shel_00340"/>
<evidence type="ECO:0000313" key="17">
    <source>
        <dbReference type="Proteomes" id="UP000002026"/>
    </source>
</evidence>
<evidence type="ECO:0000256" key="13">
    <source>
        <dbReference type="SAM" id="MobiDB-lite"/>
    </source>
</evidence>
<dbReference type="PROSITE" id="PS50109">
    <property type="entry name" value="HIS_KIN"/>
    <property type="match status" value="1"/>
</dbReference>
<dbReference type="PROSITE" id="PS50885">
    <property type="entry name" value="HAMP"/>
    <property type="match status" value="1"/>
</dbReference>
<dbReference type="InterPro" id="IPR003660">
    <property type="entry name" value="HAMP_dom"/>
</dbReference>
<keyword evidence="7" id="KW-0547">Nucleotide-binding</keyword>
<name>C7N0N1_SLAHD</name>
<dbReference type="PANTHER" id="PTHR42878:SF7">
    <property type="entry name" value="SENSOR HISTIDINE KINASE GLRK"/>
    <property type="match status" value="1"/>
</dbReference>
<reference evidence="16 17" key="1">
    <citation type="journal article" date="2009" name="Stand. Genomic Sci.">
        <title>Complete genome sequence of Slackia heliotrinireducens type strain (RHS 1).</title>
        <authorList>
            <person name="Pukall R."/>
            <person name="Lapidus A."/>
            <person name="Nolan M."/>
            <person name="Copeland A."/>
            <person name="Glavina Del Rio T."/>
            <person name="Lucas S."/>
            <person name="Chen F."/>
            <person name="Tice H."/>
            <person name="Cheng J.F."/>
            <person name="Chertkov O."/>
            <person name="Bruce D."/>
            <person name="Goodwin L."/>
            <person name="Kuske C."/>
            <person name="Brettin T."/>
            <person name="Detter J.C."/>
            <person name="Han C."/>
            <person name="Pitluck S."/>
            <person name="Pati A."/>
            <person name="Mavrommatis K."/>
            <person name="Ivanova N."/>
            <person name="Ovchinnikova G."/>
            <person name="Chen A."/>
            <person name="Palaniappan K."/>
            <person name="Schneider S."/>
            <person name="Rohde M."/>
            <person name="Chain P."/>
            <person name="D'haeseleer P."/>
            <person name="Goker M."/>
            <person name="Bristow J."/>
            <person name="Eisen J.A."/>
            <person name="Markowitz V."/>
            <person name="Kyrpides N.C."/>
            <person name="Klenk H.P."/>
            <person name="Hugenholtz P."/>
        </authorList>
    </citation>
    <scope>NUCLEOTIDE SEQUENCE [LARGE SCALE GENOMIC DNA]</scope>
    <source>
        <strain evidence="17">ATCC 29202 / DSM 20476 / NCTC 11029 / RHS 1</strain>
    </source>
</reference>
<evidence type="ECO:0000256" key="7">
    <source>
        <dbReference type="ARBA" id="ARBA00022741"/>
    </source>
</evidence>
<dbReference type="EC" id="2.7.13.3" evidence="3"/>
<feature type="domain" description="HAMP" evidence="15">
    <location>
        <begin position="189"/>
        <end position="241"/>
    </location>
</feature>
<dbReference type="Pfam" id="PF00512">
    <property type="entry name" value="HisKA"/>
    <property type="match status" value="1"/>
</dbReference>
<comment type="catalytic activity">
    <reaction evidence="1">
        <text>ATP + protein L-histidine = ADP + protein N-phospho-L-histidine.</text>
        <dbReference type="EC" id="2.7.13.3"/>
    </reaction>
</comment>
<dbReference type="InterPro" id="IPR004358">
    <property type="entry name" value="Sig_transdc_His_kin-like_C"/>
</dbReference>
<keyword evidence="11" id="KW-0902">Two-component regulatory system</keyword>
<evidence type="ECO:0000256" key="12">
    <source>
        <dbReference type="ARBA" id="ARBA00039401"/>
    </source>
</evidence>
<dbReference type="EMBL" id="CP001684">
    <property type="protein sequence ID" value="ACV21109.1"/>
    <property type="molecule type" value="Genomic_DNA"/>
</dbReference>
<dbReference type="AlphaFoldDB" id="C7N0N1"/>
<keyword evidence="4" id="KW-0597">Phosphoprotein</keyword>
<evidence type="ECO:0000256" key="5">
    <source>
        <dbReference type="ARBA" id="ARBA00022679"/>
    </source>
</evidence>
<evidence type="ECO:0000313" key="16">
    <source>
        <dbReference type="EMBL" id="ACV21109.1"/>
    </source>
</evidence>
<dbReference type="Pfam" id="PF00672">
    <property type="entry name" value="HAMP"/>
    <property type="match status" value="1"/>
</dbReference>
<evidence type="ECO:0000256" key="4">
    <source>
        <dbReference type="ARBA" id="ARBA00022553"/>
    </source>
</evidence>
<evidence type="ECO:0000256" key="11">
    <source>
        <dbReference type="ARBA" id="ARBA00023012"/>
    </source>
</evidence>
<dbReference type="SMART" id="SM00387">
    <property type="entry name" value="HATPase_c"/>
    <property type="match status" value="1"/>
</dbReference>
<keyword evidence="10" id="KW-0472">Membrane</keyword>
<dbReference type="SUPFAM" id="SSF47384">
    <property type="entry name" value="Homodimeric domain of signal transducing histidine kinase"/>
    <property type="match status" value="1"/>
</dbReference>
<evidence type="ECO:0000256" key="8">
    <source>
        <dbReference type="ARBA" id="ARBA00022777"/>
    </source>
</evidence>
<dbReference type="InterPro" id="IPR005467">
    <property type="entry name" value="His_kinase_dom"/>
</dbReference>
<evidence type="ECO:0000256" key="10">
    <source>
        <dbReference type="ARBA" id="ARBA00022989"/>
    </source>
</evidence>
<dbReference type="PRINTS" id="PR00344">
    <property type="entry name" value="BCTRLSENSOR"/>
</dbReference>
<dbReference type="InterPro" id="IPR003594">
    <property type="entry name" value="HATPase_dom"/>
</dbReference>
<dbReference type="SUPFAM" id="SSF55874">
    <property type="entry name" value="ATPase domain of HSP90 chaperone/DNA topoisomerase II/histidine kinase"/>
    <property type="match status" value="1"/>
</dbReference>
<keyword evidence="17" id="KW-1185">Reference proteome</keyword>
<dbReference type="GO" id="GO:0030295">
    <property type="term" value="F:protein kinase activator activity"/>
    <property type="evidence" value="ECO:0007669"/>
    <property type="project" value="TreeGrafter"/>
</dbReference>
<evidence type="ECO:0000259" key="14">
    <source>
        <dbReference type="PROSITE" id="PS50109"/>
    </source>
</evidence>
<feature type="compositionally biased region" description="Basic and acidic residues" evidence="13">
    <location>
        <begin position="475"/>
        <end position="493"/>
    </location>
</feature>
<dbReference type="SMART" id="SM00388">
    <property type="entry name" value="HisKA"/>
    <property type="match status" value="1"/>
</dbReference>
<dbReference type="RefSeq" id="WP_012797220.1">
    <property type="nucleotide sequence ID" value="NC_013165.1"/>
</dbReference>
<dbReference type="PANTHER" id="PTHR42878">
    <property type="entry name" value="TWO-COMPONENT HISTIDINE KINASE"/>
    <property type="match status" value="1"/>
</dbReference>
<accession>C7N0N1</accession>
<dbReference type="Gene3D" id="3.30.565.10">
    <property type="entry name" value="Histidine kinase-like ATPase, C-terminal domain"/>
    <property type="match status" value="1"/>
</dbReference>
<dbReference type="FunFam" id="3.30.565.10:FF:000006">
    <property type="entry name" value="Sensor histidine kinase WalK"/>
    <property type="match status" value="1"/>
</dbReference>
<dbReference type="HOGENOM" id="CLU_000445_89_6_11"/>
<dbReference type="InterPro" id="IPR050351">
    <property type="entry name" value="BphY/WalK/GraS-like"/>
</dbReference>
<dbReference type="GO" id="GO:0000156">
    <property type="term" value="F:phosphorelay response regulator activity"/>
    <property type="evidence" value="ECO:0007669"/>
    <property type="project" value="TreeGrafter"/>
</dbReference>
<dbReference type="GO" id="GO:0007234">
    <property type="term" value="P:osmosensory signaling via phosphorelay pathway"/>
    <property type="evidence" value="ECO:0007669"/>
    <property type="project" value="TreeGrafter"/>
</dbReference>
<organism evidence="16 17">
    <name type="scientific">Slackia heliotrinireducens (strain ATCC 29202 / DSM 20476 / NCTC 11029 / RHS 1)</name>
    <name type="common">Peptococcus heliotrinreducens</name>
    <dbReference type="NCBI Taxonomy" id="471855"/>
    <lineage>
        <taxon>Bacteria</taxon>
        <taxon>Bacillati</taxon>
        <taxon>Actinomycetota</taxon>
        <taxon>Coriobacteriia</taxon>
        <taxon>Eggerthellales</taxon>
        <taxon>Eggerthellaceae</taxon>
        <taxon>Slackia</taxon>
    </lineage>
</organism>
<dbReference type="GO" id="GO:0000155">
    <property type="term" value="F:phosphorelay sensor kinase activity"/>
    <property type="evidence" value="ECO:0007669"/>
    <property type="project" value="InterPro"/>
</dbReference>
<evidence type="ECO:0000256" key="2">
    <source>
        <dbReference type="ARBA" id="ARBA00004236"/>
    </source>
</evidence>
<protein>
    <recommendedName>
        <fullName evidence="12">Sensor-like histidine kinase SenX3</fullName>
        <ecNumber evidence="3">2.7.13.3</ecNumber>
    </recommendedName>
</protein>
<evidence type="ECO:0000256" key="1">
    <source>
        <dbReference type="ARBA" id="ARBA00000085"/>
    </source>
</evidence>
<dbReference type="InterPro" id="IPR036890">
    <property type="entry name" value="HATPase_C_sf"/>
</dbReference>
<dbReference type="Gene3D" id="1.10.287.130">
    <property type="match status" value="1"/>
</dbReference>
<keyword evidence="6" id="KW-0812">Transmembrane</keyword>
<keyword evidence="8 16" id="KW-0418">Kinase</keyword>
<dbReference type="Gene3D" id="6.10.340.10">
    <property type="match status" value="1"/>
</dbReference>
<feature type="region of interest" description="Disordered" evidence="13">
    <location>
        <begin position="475"/>
        <end position="500"/>
    </location>
</feature>
<dbReference type="SUPFAM" id="SSF158472">
    <property type="entry name" value="HAMP domain-like"/>
    <property type="match status" value="1"/>
</dbReference>
<keyword evidence="5" id="KW-0808">Transferase</keyword>
<gene>
    <name evidence="16" type="ordered locus">Shel_00340</name>
</gene>
<dbReference type="SMART" id="SM00304">
    <property type="entry name" value="HAMP"/>
    <property type="match status" value="2"/>
</dbReference>
<dbReference type="STRING" id="471855.Shel_00340"/>
<evidence type="ECO:0000256" key="6">
    <source>
        <dbReference type="ARBA" id="ARBA00022692"/>
    </source>
</evidence>
<dbReference type="Pfam" id="PF02518">
    <property type="entry name" value="HATPase_c"/>
    <property type="match status" value="1"/>
</dbReference>
<feature type="domain" description="Histidine kinase" evidence="14">
    <location>
        <begin position="249"/>
        <end position="465"/>
    </location>
</feature>
<dbReference type="GO" id="GO:0005886">
    <property type="term" value="C:plasma membrane"/>
    <property type="evidence" value="ECO:0007669"/>
    <property type="project" value="UniProtKB-SubCell"/>
</dbReference>
<keyword evidence="10" id="KW-1133">Transmembrane helix</keyword>